<dbReference type="SMART" id="SM00558">
    <property type="entry name" value="JmjC"/>
    <property type="match status" value="1"/>
</dbReference>
<dbReference type="PANTHER" id="PTHR12461:SF99">
    <property type="entry name" value="BIFUNCTIONAL PEPTIDASE AND (3S)-LYSYL HYDROXYLASE JMJD7"/>
    <property type="match status" value="1"/>
</dbReference>
<dbReference type="CDD" id="cd09631">
    <property type="entry name" value="DOMON_DOH"/>
    <property type="match status" value="1"/>
</dbReference>
<evidence type="ECO:0008006" key="5">
    <source>
        <dbReference type="Google" id="ProtNLM"/>
    </source>
</evidence>
<dbReference type="PROSITE" id="PS51184">
    <property type="entry name" value="JMJC"/>
    <property type="match status" value="1"/>
</dbReference>
<keyword evidence="4" id="KW-1185">Reference proteome</keyword>
<accession>A0AAW2Z524</accession>
<reference evidence="3 4" key="1">
    <citation type="submission" date="2024-03" db="EMBL/GenBank/DDBJ databases">
        <title>The Acrasis kona genome and developmental transcriptomes reveal deep origins of eukaryotic multicellular pathways.</title>
        <authorList>
            <person name="Sheikh S."/>
            <person name="Fu C.-J."/>
            <person name="Brown M.W."/>
            <person name="Baldauf S.L."/>
        </authorList>
    </citation>
    <scope>NUCLEOTIDE SEQUENCE [LARGE SCALE GENOMIC DNA]</scope>
    <source>
        <strain evidence="3 4">ATCC MYA-3509</strain>
    </source>
</reference>
<dbReference type="Pfam" id="PF03351">
    <property type="entry name" value="DOMON"/>
    <property type="match status" value="1"/>
</dbReference>
<comment type="caution">
    <text evidence="3">The sequence shown here is derived from an EMBL/GenBank/DDBJ whole genome shotgun (WGS) entry which is preliminary data.</text>
</comment>
<name>A0AAW2Z524_9EUKA</name>
<dbReference type="PROSITE" id="PS50836">
    <property type="entry name" value="DOMON"/>
    <property type="match status" value="1"/>
</dbReference>
<sequence length="533" mass="61150">MKYNEEIEDVLTEYNFEQSDIYGGVIHYIKQKPSPDDFYFHYVSQNKPVVIQNGVDDWKAMESWRDNQYFIDKLGETKIKVAVTPNGRADAIHNAMFCMPQEVDMTIGQFFDQLKNQDKVHYVQHQNGNFLDESFSSLWQDVESDLDFATKAFRSGPDVTNIWIGDHRSVSSPHKDPYENIYVVVCGVKVFYLLPPCSQPWLHEEMYHQALYSLNKDDNWVSKPIEQSDPIPWIPVDLSNIDYEKYPLMKNVQPIKVTVKAGEILYLPALWYHQVEQRDDNSGRCIAVNYWYDSPLLSHYHNTHTMLSKLSKINQRLQYSMMQLYMFVFLLITMAPTAVISDTKTPFVVDGEYPFQKSMMGERLDLYWNYSIQKNLIEIAMVAKDITGWVAIGIDHDPESGMKEADCIVGFVGASGRATVIDAYLTAKGAPPKPDVQQIPPGKNNIIASNGGIKDGCVHIKFVRNLNVSGNGDPWDKSITINPIAVAVAANDRNIDINTMHTYRSKDEIQFIQIKNDSKLSDWLNHFLKYFGF</sequence>
<feature type="domain" description="DOMON" evidence="1">
    <location>
        <begin position="362"/>
        <end position="491"/>
    </location>
</feature>
<evidence type="ECO:0000313" key="3">
    <source>
        <dbReference type="EMBL" id="KAL0484050.1"/>
    </source>
</evidence>
<protein>
    <recommendedName>
        <fullName evidence="5">JmjC domain-containing protein</fullName>
    </recommendedName>
</protein>
<organism evidence="3 4">
    <name type="scientific">Acrasis kona</name>
    <dbReference type="NCBI Taxonomy" id="1008807"/>
    <lineage>
        <taxon>Eukaryota</taxon>
        <taxon>Discoba</taxon>
        <taxon>Heterolobosea</taxon>
        <taxon>Tetramitia</taxon>
        <taxon>Eutetramitia</taxon>
        <taxon>Acrasidae</taxon>
        <taxon>Acrasis</taxon>
    </lineage>
</organism>
<dbReference type="PANTHER" id="PTHR12461">
    <property type="entry name" value="HYPOXIA-INDUCIBLE FACTOR 1 ALPHA INHIBITOR-RELATED"/>
    <property type="match status" value="1"/>
</dbReference>
<dbReference type="InterPro" id="IPR005018">
    <property type="entry name" value="DOMON_domain"/>
</dbReference>
<dbReference type="Pfam" id="PF13621">
    <property type="entry name" value="Cupin_8"/>
    <property type="match status" value="1"/>
</dbReference>
<feature type="domain" description="JmjC" evidence="2">
    <location>
        <begin position="120"/>
        <end position="307"/>
    </location>
</feature>
<dbReference type="InterPro" id="IPR045266">
    <property type="entry name" value="DOH_DOMON"/>
</dbReference>
<dbReference type="Proteomes" id="UP001431209">
    <property type="component" value="Unassembled WGS sequence"/>
</dbReference>
<dbReference type="EMBL" id="JAOPGA020001018">
    <property type="protein sequence ID" value="KAL0484050.1"/>
    <property type="molecule type" value="Genomic_DNA"/>
</dbReference>
<dbReference type="AlphaFoldDB" id="A0AAW2Z524"/>
<dbReference type="InterPro" id="IPR041667">
    <property type="entry name" value="Cupin_8"/>
</dbReference>
<dbReference type="InterPro" id="IPR014710">
    <property type="entry name" value="RmlC-like_jellyroll"/>
</dbReference>
<dbReference type="SUPFAM" id="SSF51197">
    <property type="entry name" value="Clavaminate synthase-like"/>
    <property type="match status" value="1"/>
</dbReference>
<dbReference type="InterPro" id="IPR003347">
    <property type="entry name" value="JmjC_dom"/>
</dbReference>
<evidence type="ECO:0000259" key="2">
    <source>
        <dbReference type="PROSITE" id="PS51184"/>
    </source>
</evidence>
<dbReference type="Gene3D" id="2.60.120.10">
    <property type="entry name" value="Jelly Rolls"/>
    <property type="match status" value="1"/>
</dbReference>
<evidence type="ECO:0000313" key="4">
    <source>
        <dbReference type="Proteomes" id="UP001431209"/>
    </source>
</evidence>
<evidence type="ECO:0000259" key="1">
    <source>
        <dbReference type="PROSITE" id="PS50836"/>
    </source>
</evidence>
<proteinExistence type="predicted"/>
<gene>
    <name evidence="3" type="ORF">AKO1_004664</name>
</gene>